<dbReference type="EMBL" id="BAAANH010000001">
    <property type="protein sequence ID" value="GAA1753206.1"/>
    <property type="molecule type" value="Genomic_DNA"/>
</dbReference>
<name>A0ABP4WHT1_9MICO</name>
<dbReference type="InterPro" id="IPR051794">
    <property type="entry name" value="PG_Endopeptidase_C40"/>
</dbReference>
<evidence type="ECO:0000256" key="4">
    <source>
        <dbReference type="ARBA" id="ARBA00022807"/>
    </source>
</evidence>
<protein>
    <recommendedName>
        <fullName evidence="6">NlpC/P60 domain-containing protein</fullName>
    </recommendedName>
</protein>
<feature type="domain" description="NlpC/P60" evidence="6">
    <location>
        <begin position="323"/>
        <end position="445"/>
    </location>
</feature>
<dbReference type="InterPro" id="IPR000064">
    <property type="entry name" value="NLP_P60_dom"/>
</dbReference>
<sequence>MAEHRTRPISRVKPVTVFSTVAVGAVTASVGLVGAPAAAEPDYPSWSDIEQAKHNESTKQAEIGRLGELLAGLQRAADAAVQTSQMADEAWRQAIDARDRAAERERTLGAQADEADAVAEISKMRAGLLAAHLARTAGQDLSSELLFGGGGDAAAADGLLRQLGMATKLGEQSQGVYEQALADRNAADALREQAAEAAAQRERLAGVAEQRADEARSAADAALSAVADAEVRSTELYAQLAALKDTTADLERARAEGLARDAAEEALRRAQEQELADERARADAEARAAEAAGPPSSGGGAPVAAPAPAPAPPPRAGPGPPNSSAVETAIWFARQQLGERYRLGGAGPNVWDCSGLTKAAYASAGIGIGTHSATNQYFTLAGRGNAVSLGSIQRGDLLFWGSGGDYYHVAIYLGGGRILEAPREGVPVREYFIWGSPSAAARPAG</sequence>
<keyword evidence="2" id="KW-0645">Protease</keyword>
<proteinExistence type="inferred from homology"/>
<dbReference type="SUPFAM" id="SSF54001">
    <property type="entry name" value="Cysteine proteinases"/>
    <property type="match status" value="1"/>
</dbReference>
<dbReference type="Proteomes" id="UP001500506">
    <property type="component" value="Unassembled WGS sequence"/>
</dbReference>
<dbReference type="RefSeq" id="WP_232498595.1">
    <property type="nucleotide sequence ID" value="NZ_BAAANH010000001.1"/>
</dbReference>
<evidence type="ECO:0000313" key="7">
    <source>
        <dbReference type="EMBL" id="GAA1753206.1"/>
    </source>
</evidence>
<accession>A0ABP4WHT1</accession>
<keyword evidence="3" id="KW-0378">Hydrolase</keyword>
<feature type="compositionally biased region" description="Basic and acidic residues" evidence="5">
    <location>
        <begin position="264"/>
        <end position="288"/>
    </location>
</feature>
<feature type="compositionally biased region" description="Pro residues" evidence="5">
    <location>
        <begin position="305"/>
        <end position="321"/>
    </location>
</feature>
<comment type="caution">
    <text evidence="7">The sequence shown here is derived from an EMBL/GenBank/DDBJ whole genome shotgun (WGS) entry which is preliminary data.</text>
</comment>
<gene>
    <name evidence="7" type="ORF">GCM10009747_08720</name>
</gene>
<evidence type="ECO:0000256" key="1">
    <source>
        <dbReference type="ARBA" id="ARBA00007074"/>
    </source>
</evidence>
<dbReference type="Pfam" id="PF00877">
    <property type="entry name" value="NLPC_P60"/>
    <property type="match status" value="1"/>
</dbReference>
<reference evidence="8" key="1">
    <citation type="journal article" date="2019" name="Int. J. Syst. Evol. Microbiol.">
        <title>The Global Catalogue of Microorganisms (GCM) 10K type strain sequencing project: providing services to taxonomists for standard genome sequencing and annotation.</title>
        <authorList>
            <consortium name="The Broad Institute Genomics Platform"/>
            <consortium name="The Broad Institute Genome Sequencing Center for Infectious Disease"/>
            <person name="Wu L."/>
            <person name="Ma J."/>
        </authorList>
    </citation>
    <scope>NUCLEOTIDE SEQUENCE [LARGE SCALE GENOMIC DNA]</scope>
    <source>
        <strain evidence="8">JCM 14319</strain>
    </source>
</reference>
<evidence type="ECO:0000256" key="5">
    <source>
        <dbReference type="SAM" id="MobiDB-lite"/>
    </source>
</evidence>
<feature type="region of interest" description="Disordered" evidence="5">
    <location>
        <begin position="264"/>
        <end position="325"/>
    </location>
</feature>
<evidence type="ECO:0000256" key="2">
    <source>
        <dbReference type="ARBA" id="ARBA00022670"/>
    </source>
</evidence>
<keyword evidence="4" id="KW-0788">Thiol protease</keyword>
<dbReference type="InterPro" id="IPR038765">
    <property type="entry name" value="Papain-like_cys_pep_sf"/>
</dbReference>
<evidence type="ECO:0000259" key="6">
    <source>
        <dbReference type="PROSITE" id="PS51935"/>
    </source>
</evidence>
<evidence type="ECO:0000256" key="3">
    <source>
        <dbReference type="ARBA" id="ARBA00022801"/>
    </source>
</evidence>
<comment type="similarity">
    <text evidence="1">Belongs to the peptidase C40 family.</text>
</comment>
<keyword evidence="8" id="KW-1185">Reference proteome</keyword>
<dbReference type="PROSITE" id="PS51935">
    <property type="entry name" value="NLPC_P60"/>
    <property type="match status" value="1"/>
</dbReference>
<evidence type="ECO:0000313" key="8">
    <source>
        <dbReference type="Proteomes" id="UP001500506"/>
    </source>
</evidence>
<organism evidence="7 8">
    <name type="scientific">Agromyces humatus</name>
    <dbReference type="NCBI Taxonomy" id="279573"/>
    <lineage>
        <taxon>Bacteria</taxon>
        <taxon>Bacillati</taxon>
        <taxon>Actinomycetota</taxon>
        <taxon>Actinomycetes</taxon>
        <taxon>Micrococcales</taxon>
        <taxon>Microbacteriaceae</taxon>
        <taxon>Agromyces</taxon>
    </lineage>
</organism>
<dbReference type="PANTHER" id="PTHR47359:SF3">
    <property type="entry name" value="NLP_P60 DOMAIN-CONTAINING PROTEIN-RELATED"/>
    <property type="match status" value="1"/>
</dbReference>
<dbReference type="Gene3D" id="3.90.1720.10">
    <property type="entry name" value="endopeptidase domain like (from Nostoc punctiforme)"/>
    <property type="match status" value="1"/>
</dbReference>
<dbReference type="PANTHER" id="PTHR47359">
    <property type="entry name" value="PEPTIDOGLYCAN DL-ENDOPEPTIDASE CWLO"/>
    <property type="match status" value="1"/>
</dbReference>